<dbReference type="Gene3D" id="2.60.200.20">
    <property type="match status" value="1"/>
</dbReference>
<dbReference type="InterPro" id="IPR008984">
    <property type="entry name" value="SMAD_FHA_dom_sf"/>
</dbReference>
<sequence>MDDLSISRDHGAFVYHLGVLVIEDHGSTNGTFVNGIRVKRQVLYSGDAVRVGEFDIAIKIGSDFGEELLRAA</sequence>
<protein>
    <submittedName>
        <fullName evidence="2">PSer/pThr/pTyr-binding forkhead associated (FHA) protein</fullName>
    </submittedName>
</protein>
<dbReference type="SUPFAM" id="SSF49879">
    <property type="entry name" value="SMAD/FHA domain"/>
    <property type="match status" value="1"/>
</dbReference>
<dbReference type="Proteomes" id="UP000562492">
    <property type="component" value="Unassembled WGS sequence"/>
</dbReference>
<feature type="domain" description="FHA" evidence="1">
    <location>
        <begin position="1"/>
        <end position="38"/>
    </location>
</feature>
<evidence type="ECO:0000259" key="1">
    <source>
        <dbReference type="PROSITE" id="PS50006"/>
    </source>
</evidence>
<evidence type="ECO:0000313" key="2">
    <source>
        <dbReference type="EMBL" id="MBB6577992.1"/>
    </source>
</evidence>
<gene>
    <name evidence="2" type="ORF">HNP33_002060</name>
</gene>
<reference evidence="2 3" key="1">
    <citation type="submission" date="2020-08" db="EMBL/GenBank/DDBJ databases">
        <title>Functional genomics of gut bacteria from endangered species of beetles.</title>
        <authorList>
            <person name="Carlos-Shanley C."/>
        </authorList>
    </citation>
    <scope>NUCLEOTIDE SEQUENCE [LARGE SCALE GENOMIC DNA]</scope>
    <source>
        <strain evidence="2 3">S00124</strain>
    </source>
</reference>
<dbReference type="InterPro" id="IPR000253">
    <property type="entry name" value="FHA_dom"/>
</dbReference>
<keyword evidence="3" id="KW-1185">Reference proteome</keyword>
<comment type="caution">
    <text evidence="2">The sequence shown here is derived from an EMBL/GenBank/DDBJ whole genome shotgun (WGS) entry which is preliminary data.</text>
</comment>
<dbReference type="EMBL" id="JACHKZ010000010">
    <property type="protein sequence ID" value="MBB6577992.1"/>
    <property type="molecule type" value="Genomic_DNA"/>
</dbReference>
<dbReference type="Pfam" id="PF00498">
    <property type="entry name" value="FHA"/>
    <property type="match status" value="1"/>
</dbReference>
<organism evidence="2 3">
    <name type="scientific">Comamonas odontotermitis</name>
    <dbReference type="NCBI Taxonomy" id="379895"/>
    <lineage>
        <taxon>Bacteria</taxon>
        <taxon>Pseudomonadati</taxon>
        <taxon>Pseudomonadota</taxon>
        <taxon>Betaproteobacteria</taxon>
        <taxon>Burkholderiales</taxon>
        <taxon>Comamonadaceae</taxon>
        <taxon>Comamonas</taxon>
    </lineage>
</organism>
<accession>A0ABR6RFQ0</accession>
<evidence type="ECO:0000313" key="3">
    <source>
        <dbReference type="Proteomes" id="UP000562492"/>
    </source>
</evidence>
<dbReference type="PROSITE" id="PS50006">
    <property type="entry name" value="FHA_DOMAIN"/>
    <property type="match status" value="1"/>
</dbReference>
<proteinExistence type="predicted"/>
<name>A0ABR6RFQ0_9BURK</name>
<dbReference type="CDD" id="cd00060">
    <property type="entry name" value="FHA"/>
    <property type="match status" value="1"/>
</dbReference>